<evidence type="ECO:0000259" key="2">
    <source>
        <dbReference type="Pfam" id="PF19200"/>
    </source>
</evidence>
<reference evidence="3 4" key="1">
    <citation type="journal article" date="2013" name="Genome Biol. Evol.">
        <title>Complete genomes of two dipteran-associated spiroplasmas provided insights into the origin, dynamics, and impacts of viral invasion in spiroplasma.</title>
        <authorList>
            <person name="Ku C."/>
            <person name="Lo W.S."/>
            <person name="Chen L.L."/>
            <person name="Kuo C.H."/>
        </authorList>
    </citation>
    <scope>NUCLEOTIDE SEQUENCE [LARGE SCALE GENOMIC DNA]</scope>
    <source>
        <strain evidence="3 4">DF-1</strain>
    </source>
</reference>
<sequence>MAIGVSIYPHLLIGKEKELEQYLVKCANGGIQIIFTTMINFKKDNLELITLFKKMTNRAKKLGIMVYGDINGEVYQEFGLDKNNREQLMRFFKDELGLTGLRFDDGIDGVGIAKLSNNPDQFKIILNAASPSLELEYLISLGANKDNLLSCWNFYPQRYTGAGVDYFLDNLDYIKNNGVKVQAFVALQRDDAQGPWIHNDKLPTLELHRDESLNFQIRHLNALGVDDIIVSTQFLNDEEFKELKNLNLTKVYFNLLPNQNLTLAELEILNDHTVHFVRPDLAEFVIRSTFSRLKYQGVNIIAQNEQPQYFEPGDVLILNDKAQNYTGELQIVLKQIKNDGIRNLVGKLSPVEGYLIETLEPNQEFAFNLLDN</sequence>
<proteinExistence type="predicted"/>
<dbReference type="Pfam" id="PF05913">
    <property type="entry name" value="MupG_C"/>
    <property type="match status" value="1"/>
</dbReference>
<dbReference type="InterPro" id="IPR043894">
    <property type="entry name" value="MupG_C"/>
</dbReference>
<dbReference type="STRING" id="1276227.SCHRY_v1c00820"/>
<dbReference type="AlphaFoldDB" id="R4U9Z1"/>
<dbReference type="SUPFAM" id="SSF51445">
    <property type="entry name" value="(Trans)glycosidases"/>
    <property type="match status" value="1"/>
</dbReference>
<keyword evidence="4" id="KW-1185">Reference proteome</keyword>
<dbReference type="PATRIC" id="fig|1276227.3.peg.81"/>
<dbReference type="Pfam" id="PF19200">
    <property type="entry name" value="MupG_N"/>
    <property type="match status" value="1"/>
</dbReference>
<dbReference type="Proteomes" id="UP000013964">
    <property type="component" value="Chromosome"/>
</dbReference>
<dbReference type="HOGENOM" id="CLU_065324_1_0_14"/>
<dbReference type="SUPFAM" id="SSF50891">
    <property type="entry name" value="Cyclophilin-like"/>
    <property type="match status" value="1"/>
</dbReference>
<dbReference type="InterPro" id="IPR043797">
    <property type="entry name" value="MupG_N"/>
</dbReference>
<dbReference type="InterPro" id="IPR029000">
    <property type="entry name" value="Cyclophilin-like_dom_sf"/>
</dbReference>
<name>R4U9Z1_9MOLU</name>
<gene>
    <name evidence="3" type="ORF">SCHRY_v1c00820</name>
</gene>
<dbReference type="Gene3D" id="2.40.100.10">
    <property type="entry name" value="Cyclophilin-like"/>
    <property type="match status" value="1"/>
</dbReference>
<protein>
    <submittedName>
        <fullName evidence="3">Outer surface protein</fullName>
    </submittedName>
</protein>
<dbReference type="eggNOG" id="COG3589">
    <property type="taxonomic scope" value="Bacteria"/>
</dbReference>
<evidence type="ECO:0000313" key="4">
    <source>
        <dbReference type="Proteomes" id="UP000013964"/>
    </source>
</evidence>
<dbReference type="InterPro" id="IPR017853">
    <property type="entry name" value="GH"/>
</dbReference>
<evidence type="ECO:0000259" key="1">
    <source>
        <dbReference type="Pfam" id="PF05913"/>
    </source>
</evidence>
<organism evidence="3 4">
    <name type="scientific">Spiroplasma chrysopicola DF-1</name>
    <dbReference type="NCBI Taxonomy" id="1276227"/>
    <lineage>
        <taxon>Bacteria</taxon>
        <taxon>Bacillati</taxon>
        <taxon>Mycoplasmatota</taxon>
        <taxon>Mollicutes</taxon>
        <taxon>Entomoplasmatales</taxon>
        <taxon>Spiroplasmataceae</taxon>
        <taxon>Spiroplasma</taxon>
    </lineage>
</organism>
<dbReference type="Gene3D" id="3.20.20.70">
    <property type="entry name" value="Aldolase class I"/>
    <property type="match status" value="1"/>
</dbReference>
<dbReference type="EMBL" id="CP005077">
    <property type="protein sequence ID" value="AGM24669.1"/>
    <property type="molecule type" value="Genomic_DNA"/>
</dbReference>
<dbReference type="PANTHER" id="PTHR38435:SF1">
    <property type="entry name" value="DUF871 DOMAIN-CONTAINING PROTEIN"/>
    <property type="match status" value="1"/>
</dbReference>
<dbReference type="InterPro" id="IPR008589">
    <property type="entry name" value="MupG"/>
</dbReference>
<dbReference type="KEGG" id="scr:SCHRY_v1c00820"/>
<feature type="domain" description="6-phospho-N-acetylmuramidase N-terminal" evidence="2">
    <location>
        <begin position="3"/>
        <end position="245"/>
    </location>
</feature>
<dbReference type="InterPro" id="IPR013785">
    <property type="entry name" value="Aldolase_TIM"/>
</dbReference>
<dbReference type="RefSeq" id="WP_016338496.1">
    <property type="nucleotide sequence ID" value="NC_021280.1"/>
</dbReference>
<dbReference type="PANTHER" id="PTHR38435">
    <property type="match status" value="1"/>
</dbReference>
<dbReference type="OrthoDB" id="5809921at2"/>
<accession>R4U9Z1</accession>
<evidence type="ECO:0000313" key="3">
    <source>
        <dbReference type="EMBL" id="AGM24669.1"/>
    </source>
</evidence>
<feature type="domain" description="6-phospho-N-acetylmuramidase C-terminal" evidence="1">
    <location>
        <begin position="253"/>
        <end position="368"/>
    </location>
</feature>